<dbReference type="PANTHER" id="PTHR12138">
    <property type="entry name" value="PRIMATE-EXPANDED PROTEIN FAMILY"/>
    <property type="match status" value="1"/>
</dbReference>
<accession>A0A8I5N2P9</accession>
<dbReference type="PRINTS" id="PR02045">
    <property type="entry name" value="F138DOMAIN"/>
</dbReference>
<reference evidence="1" key="2">
    <citation type="submission" date="2025-08" db="UniProtKB">
        <authorList>
            <consortium name="Ensembl"/>
        </authorList>
    </citation>
    <scope>IDENTIFICATION</scope>
</reference>
<sequence>AAGSRGGEKEEHIFRDHPEKEFFFFFFFFETESGSVAQAGVQRRDLNSLQLLPTWFKRFSCLSSQVAGITGALHHTRLIFVFLVEMGFCHDGQTGLKLLSSRDLPALAS</sequence>
<proteinExistence type="predicted"/>
<keyword evidence="2" id="KW-1185">Reference proteome</keyword>
<dbReference type="GeneTree" id="ENSGT00940000167556"/>
<reference evidence="1" key="3">
    <citation type="submission" date="2025-09" db="UniProtKB">
        <authorList>
            <consortium name="Ensembl"/>
        </authorList>
    </citation>
    <scope>IDENTIFICATION</scope>
</reference>
<evidence type="ECO:0000313" key="1">
    <source>
        <dbReference type="Ensembl" id="ENSPANP00000053652.1"/>
    </source>
</evidence>
<dbReference type="PANTHER" id="PTHR12138:SF162">
    <property type="entry name" value="CHROMOSOME UNDETERMINED SCAFFOLD_275, WHOLE GENOME SHOTGUN SEQUENCE"/>
    <property type="match status" value="1"/>
</dbReference>
<dbReference type="AlphaFoldDB" id="A0A8I5N2P9"/>
<evidence type="ECO:0000313" key="2">
    <source>
        <dbReference type="Proteomes" id="UP000028761"/>
    </source>
</evidence>
<dbReference type="Proteomes" id="UP000028761">
    <property type="component" value="Chromosome 1"/>
</dbReference>
<reference evidence="1 2" key="1">
    <citation type="submission" date="2012-03" db="EMBL/GenBank/DDBJ databases">
        <title>Whole Genome Assembly of Papio anubis.</title>
        <authorList>
            <person name="Liu Y.L."/>
            <person name="Abraham K.A."/>
            <person name="Akbar H.A."/>
            <person name="Ali S.A."/>
            <person name="Anosike U.A."/>
            <person name="Aqrawi P.A."/>
            <person name="Arias F.A."/>
            <person name="Attaway T.A."/>
            <person name="Awwad R.A."/>
            <person name="Babu C.B."/>
            <person name="Bandaranaike D.B."/>
            <person name="Battles P.B."/>
            <person name="Bell A.B."/>
            <person name="Beltran B.B."/>
            <person name="Berhane-Mersha D.B."/>
            <person name="Bess C.B."/>
            <person name="Bickham C.B."/>
            <person name="Bolden T.B."/>
            <person name="Carter K.C."/>
            <person name="Chau D.C."/>
            <person name="Chavez A.C."/>
            <person name="Clerc-Blankenburg K.C."/>
            <person name="Coyle M.C."/>
            <person name="Dao M.D."/>
            <person name="Davila M.L.D."/>
            <person name="Davy-Carroll L.D."/>
            <person name="Denson S.D."/>
            <person name="Dinh H.D."/>
            <person name="Fernandez S.F."/>
            <person name="Fernando P.F."/>
            <person name="Forbes L.F."/>
            <person name="Francis C.F."/>
            <person name="Francisco L.F."/>
            <person name="Fu Q.F."/>
            <person name="Garcia-Iii R.G."/>
            <person name="Garrett T.G."/>
            <person name="Gross S.G."/>
            <person name="Gubbala S.G."/>
            <person name="Hirani K.H."/>
            <person name="Hogues M.H."/>
            <person name="Hollins B.H."/>
            <person name="Jackson L.J."/>
            <person name="Javaid M.J."/>
            <person name="Jhangiani S.J."/>
            <person name="Johnson A.J."/>
            <person name="Johnson B.J."/>
            <person name="Jones J.J."/>
            <person name="Joshi V.J."/>
            <person name="Kalu J.K."/>
            <person name="Khan N.K."/>
            <person name="Korchina V.K."/>
            <person name="Kovar C.K."/>
            <person name="Lago L.L."/>
            <person name="Lara F.L."/>
            <person name="Le T.-K.L."/>
            <person name="Lee S.L."/>
            <person name="Legall-Iii F.L."/>
            <person name="Lemon S.L."/>
            <person name="Liu J.L."/>
            <person name="Liu Y.-S.L."/>
            <person name="Liyanage D.L."/>
            <person name="Lopez J.L."/>
            <person name="Lorensuhewa L.L."/>
            <person name="Mata R.M."/>
            <person name="Mathew T.M."/>
            <person name="Mercado C.M."/>
            <person name="Mercado I.M."/>
            <person name="Morales K.M."/>
            <person name="Morgan M.M."/>
            <person name="Munidasa M.M."/>
            <person name="Ngo D.N."/>
            <person name="Nguyen L.N."/>
            <person name="Nguyen T.N."/>
            <person name="Nguyen N.N."/>
            <person name="Obregon M.O."/>
            <person name="Okwuonu G.O."/>
            <person name="Ongeri F.O."/>
            <person name="Onwere C.O."/>
            <person name="Osifeso I.O."/>
            <person name="Parra A.P."/>
            <person name="Patil S.P."/>
            <person name="Perez A.P."/>
            <person name="Perez Y.P."/>
            <person name="Pham C.P."/>
            <person name="Pu L.-L.P."/>
            <person name="Puazo M.P."/>
            <person name="Quiroz J.Q."/>
            <person name="Rouhana J.R."/>
            <person name="Ruiz M.R."/>
            <person name="Ruiz S.-J.R."/>
            <person name="Saada N.S."/>
            <person name="Santibanez J.S."/>
            <person name="Scheel M.S."/>
            <person name="Schneider B.S."/>
            <person name="Simmons D.S."/>
            <person name="Sisson I.S."/>
            <person name="Tang L.-Y.T."/>
            <person name="Thornton R.T."/>
            <person name="Tisius J.T."/>
            <person name="Toledanes G.T."/>
            <person name="Trejos Z.T."/>
            <person name="Usmani K.U."/>
            <person name="Varghese R.V."/>
            <person name="Vattathil S.V."/>
            <person name="Vee V.V."/>
            <person name="Walker D.W."/>
            <person name="Weissenberger G.W."/>
            <person name="White C.W."/>
            <person name="Williams A.W."/>
            <person name="Woodworth J.W."/>
            <person name="Wright R.W."/>
            <person name="Zhu Y.Z."/>
            <person name="Han Y.H."/>
            <person name="Newsham I.N."/>
            <person name="Nazareth L.N."/>
            <person name="Worley K.W."/>
            <person name="Muzny D.M."/>
            <person name="Rogers J.R."/>
            <person name="Gibbs R.G."/>
        </authorList>
    </citation>
    <scope>NUCLEOTIDE SEQUENCE [LARGE SCALE GENOMIC DNA]</scope>
</reference>
<name>A0A8I5N2P9_PAPAN</name>
<organism evidence="1 2">
    <name type="scientific">Papio anubis</name>
    <name type="common">Olive baboon</name>
    <dbReference type="NCBI Taxonomy" id="9555"/>
    <lineage>
        <taxon>Eukaryota</taxon>
        <taxon>Metazoa</taxon>
        <taxon>Chordata</taxon>
        <taxon>Craniata</taxon>
        <taxon>Vertebrata</taxon>
        <taxon>Euteleostomi</taxon>
        <taxon>Mammalia</taxon>
        <taxon>Eutheria</taxon>
        <taxon>Euarchontoglires</taxon>
        <taxon>Primates</taxon>
        <taxon>Haplorrhini</taxon>
        <taxon>Catarrhini</taxon>
        <taxon>Cercopithecidae</taxon>
        <taxon>Cercopithecinae</taxon>
        <taxon>Papio</taxon>
    </lineage>
</organism>
<dbReference type="Ensembl" id="ENSPANT00000064980.1">
    <property type="protein sequence ID" value="ENSPANP00000053652.1"/>
    <property type="gene ID" value="ENSPANG00000050623.1"/>
</dbReference>
<protein>
    <submittedName>
        <fullName evidence="1">Uncharacterized protein</fullName>
    </submittedName>
</protein>